<accession>A0A9P0L2J2</accession>
<keyword evidence="3" id="KW-1185">Reference proteome</keyword>
<dbReference type="InterPro" id="IPR009057">
    <property type="entry name" value="Homeodomain-like_sf"/>
</dbReference>
<evidence type="ECO:0008006" key="4">
    <source>
        <dbReference type="Google" id="ProtNLM"/>
    </source>
</evidence>
<dbReference type="OrthoDB" id="6753350at2759"/>
<dbReference type="AlphaFoldDB" id="A0A9P0L2J2"/>
<dbReference type="SUPFAM" id="SSF46689">
    <property type="entry name" value="Homeodomain-like"/>
    <property type="match status" value="1"/>
</dbReference>
<proteinExistence type="predicted"/>
<protein>
    <recommendedName>
        <fullName evidence="4">HTH psq-type domain-containing protein</fullName>
    </recommendedName>
</protein>
<evidence type="ECO:0000313" key="3">
    <source>
        <dbReference type="Proteomes" id="UP001152888"/>
    </source>
</evidence>
<organism evidence="2 3">
    <name type="scientific">Acanthoscelides obtectus</name>
    <name type="common">Bean weevil</name>
    <name type="synonym">Bruchus obtectus</name>
    <dbReference type="NCBI Taxonomy" id="200917"/>
    <lineage>
        <taxon>Eukaryota</taxon>
        <taxon>Metazoa</taxon>
        <taxon>Ecdysozoa</taxon>
        <taxon>Arthropoda</taxon>
        <taxon>Hexapoda</taxon>
        <taxon>Insecta</taxon>
        <taxon>Pterygota</taxon>
        <taxon>Neoptera</taxon>
        <taxon>Endopterygota</taxon>
        <taxon>Coleoptera</taxon>
        <taxon>Polyphaga</taxon>
        <taxon>Cucujiformia</taxon>
        <taxon>Chrysomeloidea</taxon>
        <taxon>Chrysomelidae</taxon>
        <taxon>Bruchinae</taxon>
        <taxon>Bruchini</taxon>
        <taxon>Acanthoscelides</taxon>
    </lineage>
</organism>
<comment type="caution">
    <text evidence="2">The sequence shown here is derived from an EMBL/GenBank/DDBJ whole genome shotgun (WGS) entry which is preliminary data.</text>
</comment>
<evidence type="ECO:0000313" key="2">
    <source>
        <dbReference type="EMBL" id="CAH1986619.1"/>
    </source>
</evidence>
<gene>
    <name evidence="2" type="ORF">ACAOBT_LOCUS17350</name>
</gene>
<name>A0A9P0L2J2_ACAOB</name>
<reference evidence="2" key="1">
    <citation type="submission" date="2022-03" db="EMBL/GenBank/DDBJ databases">
        <authorList>
            <person name="Sayadi A."/>
        </authorList>
    </citation>
    <scope>NUCLEOTIDE SEQUENCE</scope>
</reference>
<comment type="subcellular location">
    <subcellularLocation>
        <location evidence="1">Nucleus</location>
    </subcellularLocation>
</comment>
<dbReference type="Proteomes" id="UP001152888">
    <property type="component" value="Unassembled WGS sequence"/>
</dbReference>
<dbReference type="Gene3D" id="1.10.10.60">
    <property type="entry name" value="Homeodomain-like"/>
    <property type="match status" value="1"/>
</dbReference>
<evidence type="ECO:0000256" key="1">
    <source>
        <dbReference type="ARBA" id="ARBA00004123"/>
    </source>
</evidence>
<sequence>MDDSLKMSRRKLGGRPYKYYSDRQMELCLSDIENRVLTQREASEKYKIPRSSVILKIKAIRNNSIRPPGRQCVFTTKEESSFVDHAIQMCHFGFPITLFDLRCIVKTYLDKQGRNVPQFSNNFPGRTWAQLFLKRHKSELSHRFCSKIKRVRAAVNEEAIKNYFNHLKMEIENIPY</sequence>
<dbReference type="GO" id="GO:0005634">
    <property type="term" value="C:nucleus"/>
    <property type="evidence" value="ECO:0007669"/>
    <property type="project" value="UniProtKB-SubCell"/>
</dbReference>
<dbReference type="EMBL" id="CAKOFQ010007003">
    <property type="protein sequence ID" value="CAH1986619.1"/>
    <property type="molecule type" value="Genomic_DNA"/>
</dbReference>